<evidence type="ECO:0000259" key="1">
    <source>
        <dbReference type="SMART" id="SM00914"/>
    </source>
</evidence>
<gene>
    <name evidence="2" type="ORF">AF332_16725</name>
</gene>
<protein>
    <submittedName>
        <fullName evidence="2">Phosphoesterase</fullName>
    </submittedName>
</protein>
<reference evidence="3" key="1">
    <citation type="submission" date="2015-07" db="EMBL/GenBank/DDBJ databases">
        <title>Fjat-10036 dsm4.</title>
        <authorList>
            <person name="Liu B."/>
            <person name="Wang J."/>
            <person name="Zhu Y."/>
            <person name="Liu G."/>
            <person name="Chen Q."/>
            <person name="Chen Z."/>
            <person name="Lan J."/>
            <person name="Che J."/>
            <person name="Ge C."/>
            <person name="Shi H."/>
            <person name="Pan Z."/>
            <person name="Liu X."/>
        </authorList>
    </citation>
    <scope>NUCLEOTIDE SEQUENCE [LARGE SCALE GENOMIC DNA]</scope>
    <source>
        <strain evidence="3">DSM 4</strain>
    </source>
</reference>
<feature type="domain" description="IDEAL" evidence="1">
    <location>
        <begin position="23"/>
        <end position="59"/>
    </location>
</feature>
<dbReference type="Gene3D" id="4.10.810.10">
    <property type="entry name" value="Virus Scaffolding Protein, Chain A"/>
    <property type="match status" value="1"/>
</dbReference>
<comment type="caution">
    <text evidence="2">The sequence shown here is derived from an EMBL/GenBank/DDBJ whole genome shotgun (WGS) entry which is preliminary data.</text>
</comment>
<dbReference type="InterPro" id="IPR014957">
    <property type="entry name" value="IDEAL_dom"/>
</dbReference>
<proteinExistence type="predicted"/>
<dbReference type="Proteomes" id="UP000037109">
    <property type="component" value="Unassembled WGS sequence"/>
</dbReference>
<name>A0A0M0GEK2_SPOGL</name>
<organism evidence="2 3">
    <name type="scientific">Sporosarcina globispora</name>
    <name type="common">Bacillus globisporus</name>
    <dbReference type="NCBI Taxonomy" id="1459"/>
    <lineage>
        <taxon>Bacteria</taxon>
        <taxon>Bacillati</taxon>
        <taxon>Bacillota</taxon>
        <taxon>Bacilli</taxon>
        <taxon>Bacillales</taxon>
        <taxon>Caryophanaceae</taxon>
        <taxon>Sporosarcina</taxon>
    </lineage>
</organism>
<evidence type="ECO:0000313" key="2">
    <source>
        <dbReference type="EMBL" id="KON88284.1"/>
    </source>
</evidence>
<dbReference type="InterPro" id="IPR027393">
    <property type="entry name" value="Virus_scaffolding_prot_C"/>
</dbReference>
<dbReference type="SMART" id="SM00914">
    <property type="entry name" value="IDEAL"/>
    <property type="match status" value="1"/>
</dbReference>
<dbReference type="EMBL" id="LGUF01000007">
    <property type="protein sequence ID" value="KON88284.1"/>
    <property type="molecule type" value="Genomic_DNA"/>
</dbReference>
<dbReference type="PATRIC" id="fig|1459.3.peg.3659"/>
<dbReference type="AlphaFoldDB" id="A0A0M0GEK2"/>
<keyword evidence="3" id="KW-1185">Reference proteome</keyword>
<dbReference type="RefSeq" id="WP_053435658.1">
    <property type="nucleotide sequence ID" value="NZ_LGUF01000007.1"/>
</dbReference>
<evidence type="ECO:0000313" key="3">
    <source>
        <dbReference type="Proteomes" id="UP000037109"/>
    </source>
</evidence>
<accession>A0A0M0GEK2</accession>
<dbReference type="Pfam" id="PF08858">
    <property type="entry name" value="IDEAL"/>
    <property type="match status" value="1"/>
</dbReference>
<sequence>MEKRLLNSPQQSEENVSLLAEQVLNQALKEYRKEKLREKIDAALTSRNKEEFIRLTDELKKIS</sequence>